<protein>
    <submittedName>
        <fullName evidence="1">DNA polymerase III, delta prime subunit</fullName>
    </submittedName>
</protein>
<dbReference type="PANTHER" id="PTHR11669">
    <property type="entry name" value="REPLICATION FACTOR C / DNA POLYMERASE III GAMMA-TAU SUBUNIT"/>
    <property type="match status" value="1"/>
</dbReference>
<dbReference type="PANTHER" id="PTHR11669:SF8">
    <property type="entry name" value="DNA POLYMERASE III SUBUNIT DELTA"/>
    <property type="match status" value="1"/>
</dbReference>
<dbReference type="GO" id="GO:0003887">
    <property type="term" value="F:DNA-directed DNA polymerase activity"/>
    <property type="evidence" value="ECO:0007669"/>
    <property type="project" value="InterPro"/>
</dbReference>
<sequence length="333" mass="36144">MSSFMQWSDIAGHSENIDRLKQMLNSGRMPHALLFTGAAGIGKMLIARVLAAAVLCMDSAGRPCGICKACRSLTDGSHPDLLVIRPEGTTIKIEQIRQLQSAFALAPYFSSRRVCIIEDAERLTAQAANSILKTLEEPQGSSLFILVASSKQQLLATIISRCLAMAFQPLPSSVLSRALMDKGFAGFSVEVAARLSGGRFGQALKLLEPGGLNQRNQAAEITAALIQGERNFVWRTAALLDKHERKDFLSLLEYLTLILRDLLMISGRRDRRLLYNIDLEEQLTRQAGNWTEPGLMKALAAAAACRQALQANANPRLAGEALLIQLCDLAGGG</sequence>
<dbReference type="SUPFAM" id="SSF48019">
    <property type="entry name" value="post-AAA+ oligomerization domain-like"/>
    <property type="match status" value="1"/>
</dbReference>
<dbReference type="EMBL" id="FNHB01000002">
    <property type="protein sequence ID" value="SDM12309.1"/>
    <property type="molecule type" value="Genomic_DNA"/>
</dbReference>
<accession>A0A1G9QMS9</accession>
<dbReference type="Pfam" id="PF13177">
    <property type="entry name" value="DNA_pol3_delta2"/>
    <property type="match status" value="1"/>
</dbReference>
<dbReference type="AlphaFoldDB" id="A0A1G9QMS9"/>
<name>A0A1G9QMS9_9FIRM</name>
<dbReference type="GO" id="GO:0006261">
    <property type="term" value="P:DNA-templated DNA replication"/>
    <property type="evidence" value="ECO:0007669"/>
    <property type="project" value="TreeGrafter"/>
</dbReference>
<dbReference type="Proteomes" id="UP000214880">
    <property type="component" value="Unassembled WGS sequence"/>
</dbReference>
<organism evidence="1 2">
    <name type="scientific">Dendrosporobacter quercicolus</name>
    <dbReference type="NCBI Taxonomy" id="146817"/>
    <lineage>
        <taxon>Bacteria</taxon>
        <taxon>Bacillati</taxon>
        <taxon>Bacillota</taxon>
        <taxon>Negativicutes</taxon>
        <taxon>Selenomonadales</taxon>
        <taxon>Sporomusaceae</taxon>
        <taxon>Dendrosporobacter</taxon>
    </lineage>
</organism>
<dbReference type="GO" id="GO:0003677">
    <property type="term" value="F:DNA binding"/>
    <property type="evidence" value="ECO:0007669"/>
    <property type="project" value="InterPro"/>
</dbReference>
<dbReference type="InterPro" id="IPR050238">
    <property type="entry name" value="DNA_Rep/Repair_Clamp_Loader"/>
</dbReference>
<reference evidence="1 2" key="1">
    <citation type="submission" date="2016-10" db="EMBL/GenBank/DDBJ databases">
        <authorList>
            <person name="de Groot N.N."/>
        </authorList>
    </citation>
    <scope>NUCLEOTIDE SEQUENCE [LARGE SCALE GENOMIC DNA]</scope>
    <source>
        <strain evidence="1 2">DSM 1736</strain>
    </source>
</reference>
<evidence type="ECO:0000313" key="1">
    <source>
        <dbReference type="EMBL" id="SDM12309.1"/>
    </source>
</evidence>
<proteinExistence type="predicted"/>
<gene>
    <name evidence="1" type="ORF">SAMN04488502_102236</name>
</gene>
<dbReference type="NCBIfam" id="TIGR00678">
    <property type="entry name" value="holB"/>
    <property type="match status" value="1"/>
</dbReference>
<dbReference type="STRING" id="146817.SAMN04488502_102236"/>
<dbReference type="SUPFAM" id="SSF52540">
    <property type="entry name" value="P-loop containing nucleoside triphosphate hydrolases"/>
    <property type="match status" value="1"/>
</dbReference>
<dbReference type="InterPro" id="IPR004622">
    <property type="entry name" value="DNA_pol_HolB"/>
</dbReference>
<evidence type="ECO:0000313" key="2">
    <source>
        <dbReference type="Proteomes" id="UP000214880"/>
    </source>
</evidence>
<dbReference type="GO" id="GO:0008408">
    <property type="term" value="F:3'-5' exonuclease activity"/>
    <property type="evidence" value="ECO:0007669"/>
    <property type="project" value="InterPro"/>
</dbReference>
<dbReference type="Gene3D" id="3.40.50.300">
    <property type="entry name" value="P-loop containing nucleotide triphosphate hydrolases"/>
    <property type="match status" value="1"/>
</dbReference>
<keyword evidence="2" id="KW-1185">Reference proteome</keyword>
<dbReference type="InterPro" id="IPR027417">
    <property type="entry name" value="P-loop_NTPase"/>
</dbReference>
<dbReference type="RefSeq" id="WP_245698057.1">
    <property type="nucleotide sequence ID" value="NZ_FNHB01000002.1"/>
</dbReference>
<dbReference type="InterPro" id="IPR008921">
    <property type="entry name" value="DNA_pol3_clamp-load_cplx_C"/>
</dbReference>